<dbReference type="InterPro" id="IPR016181">
    <property type="entry name" value="Acyl_CoA_acyltransferase"/>
</dbReference>
<evidence type="ECO:0000259" key="3">
    <source>
        <dbReference type="PROSITE" id="PS51186"/>
    </source>
</evidence>
<keyword evidence="2" id="KW-0012">Acyltransferase</keyword>
<sequence>MIDRTIRRETDADIPGIHALIAAAFATVERSDGAEAAIVDALRDDDALSLSVVAVEGVQTIGHVAVSPVRIDDGTGGWFGLGPVTVAPHRQGGGVGRALLEGTLERLAEGGAGGVVVFGEPDFYARFGFERVPGLDYPGAPEGYFQALRITDSQFPSGVVHYHPAFG</sequence>
<dbReference type="RefSeq" id="WP_020933576.1">
    <property type="nucleotide sequence ID" value="NC_021915.1"/>
</dbReference>
<accession>S5TFE6</accession>
<dbReference type="PATRIC" id="fig|1224163.3.peg.157"/>
<keyword evidence="1 4" id="KW-0808">Transferase</keyword>
<dbReference type="PANTHER" id="PTHR43877">
    <property type="entry name" value="AMINOALKYLPHOSPHONATE N-ACETYLTRANSFERASE-RELATED-RELATED"/>
    <property type="match status" value="1"/>
</dbReference>
<dbReference type="SUPFAM" id="SSF55729">
    <property type="entry name" value="Acyl-CoA N-acyltransferases (Nat)"/>
    <property type="match status" value="1"/>
</dbReference>
<keyword evidence="5" id="KW-1185">Reference proteome</keyword>
<gene>
    <name evidence="4" type="ORF">B841_00790</name>
</gene>
<evidence type="ECO:0000313" key="5">
    <source>
        <dbReference type="Proteomes" id="UP000015388"/>
    </source>
</evidence>
<dbReference type="Gene3D" id="3.40.630.30">
    <property type="match status" value="1"/>
</dbReference>
<dbReference type="HOGENOM" id="CLU_081840_2_0_11"/>
<dbReference type="PROSITE" id="PS51186">
    <property type="entry name" value="GNAT"/>
    <property type="match status" value="1"/>
</dbReference>
<protein>
    <submittedName>
        <fullName evidence="4">Acetyltransferase</fullName>
    </submittedName>
</protein>
<dbReference type="EMBL" id="CP003924">
    <property type="protein sequence ID" value="AGS33641.1"/>
    <property type="molecule type" value="Genomic_DNA"/>
</dbReference>
<dbReference type="PANTHER" id="PTHR43877:SF1">
    <property type="entry name" value="ACETYLTRANSFERASE"/>
    <property type="match status" value="1"/>
</dbReference>
<feature type="domain" description="N-acetyltransferase" evidence="3">
    <location>
        <begin position="4"/>
        <end position="151"/>
    </location>
</feature>
<evidence type="ECO:0000313" key="4">
    <source>
        <dbReference type="EMBL" id="AGS33641.1"/>
    </source>
</evidence>
<dbReference type="CDD" id="cd04301">
    <property type="entry name" value="NAT_SF"/>
    <property type="match status" value="1"/>
</dbReference>
<proteinExistence type="predicted"/>
<dbReference type="OrthoDB" id="9797178at2"/>
<evidence type="ECO:0000256" key="2">
    <source>
        <dbReference type="ARBA" id="ARBA00023315"/>
    </source>
</evidence>
<dbReference type="KEGG" id="cmd:B841_00790"/>
<dbReference type="STRING" id="1224163.B841_00790"/>
<dbReference type="Proteomes" id="UP000015388">
    <property type="component" value="Chromosome"/>
</dbReference>
<dbReference type="Pfam" id="PF13527">
    <property type="entry name" value="Acetyltransf_9"/>
    <property type="match status" value="1"/>
</dbReference>
<evidence type="ECO:0000256" key="1">
    <source>
        <dbReference type="ARBA" id="ARBA00022679"/>
    </source>
</evidence>
<dbReference type="InterPro" id="IPR000182">
    <property type="entry name" value="GNAT_dom"/>
</dbReference>
<dbReference type="AlphaFoldDB" id="S5TFE6"/>
<name>S5TFE6_9CORY</name>
<dbReference type="InterPro" id="IPR050832">
    <property type="entry name" value="Bact_Acetyltransf"/>
</dbReference>
<reference evidence="4 5" key="1">
    <citation type="submission" date="2012-11" db="EMBL/GenBank/DDBJ databases">
        <title>The complete genome sequence of Corynebacterium maris Coryn-1 (=DSM 45190).</title>
        <authorList>
            <person name="Schaffert L."/>
            <person name="Albersmeier A."/>
            <person name="Kalinowski J."/>
            <person name="Ruckert C."/>
        </authorList>
    </citation>
    <scope>NUCLEOTIDE SEQUENCE [LARGE SCALE GENOMIC DNA]</scope>
    <source>
        <strain evidence="5">Coryn-1</strain>
    </source>
</reference>
<dbReference type="eggNOG" id="COG3153">
    <property type="taxonomic scope" value="Bacteria"/>
</dbReference>
<organism evidence="4 5">
    <name type="scientific">Corynebacterium maris DSM 45190</name>
    <dbReference type="NCBI Taxonomy" id="1224163"/>
    <lineage>
        <taxon>Bacteria</taxon>
        <taxon>Bacillati</taxon>
        <taxon>Actinomycetota</taxon>
        <taxon>Actinomycetes</taxon>
        <taxon>Mycobacteriales</taxon>
        <taxon>Corynebacteriaceae</taxon>
        <taxon>Corynebacterium</taxon>
    </lineage>
</organism>
<dbReference type="GO" id="GO:0016747">
    <property type="term" value="F:acyltransferase activity, transferring groups other than amino-acyl groups"/>
    <property type="evidence" value="ECO:0007669"/>
    <property type="project" value="InterPro"/>
</dbReference>